<evidence type="ECO:0000256" key="3">
    <source>
        <dbReference type="ARBA" id="ARBA00022763"/>
    </source>
</evidence>
<gene>
    <name evidence="11" type="ordered locus">Turpa_0161</name>
</gene>
<keyword evidence="12" id="KW-1185">Reference proteome</keyword>
<keyword evidence="5" id="KW-0347">Helicase</keyword>
<keyword evidence="2" id="KW-0547">Nucleotide-binding</keyword>
<keyword evidence="6" id="KW-0269">Exonuclease</keyword>
<accession>I4B0L6</accession>
<dbReference type="STRING" id="869212.Turpa_0161"/>
<dbReference type="GO" id="GO:0004386">
    <property type="term" value="F:helicase activity"/>
    <property type="evidence" value="ECO:0007669"/>
    <property type="project" value="UniProtKB-KW"/>
</dbReference>
<evidence type="ECO:0000256" key="8">
    <source>
        <dbReference type="ARBA" id="ARBA00023125"/>
    </source>
</evidence>
<dbReference type="InterPro" id="IPR027417">
    <property type="entry name" value="P-loop_NTPase"/>
</dbReference>
<evidence type="ECO:0000259" key="10">
    <source>
        <dbReference type="Pfam" id="PF17946"/>
    </source>
</evidence>
<keyword evidence="8" id="KW-0238">DNA-binding</keyword>
<evidence type="ECO:0000313" key="12">
    <source>
        <dbReference type="Proteomes" id="UP000006048"/>
    </source>
</evidence>
<dbReference type="GO" id="GO:0006310">
    <property type="term" value="P:DNA recombination"/>
    <property type="evidence" value="ECO:0007669"/>
    <property type="project" value="TreeGrafter"/>
</dbReference>
<evidence type="ECO:0000256" key="4">
    <source>
        <dbReference type="ARBA" id="ARBA00022801"/>
    </source>
</evidence>
<reference evidence="11 12" key="1">
    <citation type="submission" date="2012-06" db="EMBL/GenBank/DDBJ databases">
        <title>The complete chromosome of genome of Turneriella parva DSM 21527.</title>
        <authorList>
            <consortium name="US DOE Joint Genome Institute (JGI-PGF)"/>
            <person name="Lucas S."/>
            <person name="Han J."/>
            <person name="Lapidus A."/>
            <person name="Bruce D."/>
            <person name="Goodwin L."/>
            <person name="Pitluck S."/>
            <person name="Peters L."/>
            <person name="Kyrpides N."/>
            <person name="Mavromatis K."/>
            <person name="Ivanova N."/>
            <person name="Mikhailova N."/>
            <person name="Chertkov O."/>
            <person name="Detter J.C."/>
            <person name="Tapia R."/>
            <person name="Han C."/>
            <person name="Land M."/>
            <person name="Hauser L."/>
            <person name="Markowitz V."/>
            <person name="Cheng J.-F."/>
            <person name="Hugenholtz P."/>
            <person name="Woyke T."/>
            <person name="Wu D."/>
            <person name="Gronow S."/>
            <person name="Wellnitz S."/>
            <person name="Brambilla E."/>
            <person name="Klenk H.-P."/>
            <person name="Eisen J.A."/>
        </authorList>
    </citation>
    <scope>NUCLEOTIDE SEQUENCE [LARGE SCALE GENOMIC DNA]</scope>
    <source>
        <strain evidence="12">ATCC BAA-1111 / DSM 21527 / NCTC 11395 / H</strain>
    </source>
</reference>
<evidence type="ECO:0000256" key="6">
    <source>
        <dbReference type="ARBA" id="ARBA00022839"/>
    </source>
</evidence>
<evidence type="ECO:0000313" key="11">
    <source>
        <dbReference type="EMBL" id="AFM10823.1"/>
    </source>
</evidence>
<dbReference type="SUPFAM" id="SSF52540">
    <property type="entry name" value="P-loop containing nucleoside triphosphate hydrolases"/>
    <property type="match status" value="1"/>
</dbReference>
<dbReference type="RefSeq" id="WP_014801344.1">
    <property type="nucleotide sequence ID" value="NC_018020.1"/>
</dbReference>
<dbReference type="HOGENOM" id="CLU_290333_0_0_12"/>
<dbReference type="GO" id="GO:0005524">
    <property type="term" value="F:ATP binding"/>
    <property type="evidence" value="ECO:0007669"/>
    <property type="project" value="UniProtKB-KW"/>
</dbReference>
<dbReference type="KEGG" id="tpx:Turpa_0161"/>
<proteinExistence type="predicted"/>
<keyword evidence="1" id="KW-0540">Nuclease</keyword>
<evidence type="ECO:0000256" key="2">
    <source>
        <dbReference type="ARBA" id="ARBA00022741"/>
    </source>
</evidence>
<evidence type="ECO:0000256" key="7">
    <source>
        <dbReference type="ARBA" id="ARBA00022840"/>
    </source>
</evidence>
<dbReference type="EMBL" id="CP002959">
    <property type="protein sequence ID" value="AFM10823.1"/>
    <property type="molecule type" value="Genomic_DNA"/>
</dbReference>
<dbReference type="GO" id="GO:0140097">
    <property type="term" value="F:catalytic activity, acting on DNA"/>
    <property type="evidence" value="ECO:0007669"/>
    <property type="project" value="UniProtKB-ARBA"/>
</dbReference>
<keyword evidence="4" id="KW-0378">Hydrolase</keyword>
<dbReference type="InterPro" id="IPR013986">
    <property type="entry name" value="DExx_box_DNA_helicase_dom_sf"/>
</dbReference>
<dbReference type="PANTHER" id="PTHR30591">
    <property type="entry name" value="RECBCD ENZYME SUBUNIT RECC"/>
    <property type="match status" value="1"/>
</dbReference>
<dbReference type="Pfam" id="PF17946">
    <property type="entry name" value="RecC_C"/>
    <property type="match status" value="1"/>
</dbReference>
<sequence length="1054" mass="117542">MSIEYIHGKSLRALYAPFSQQLHTDRRHLLPQTPQTIVVGNLDTETYLQRNLIQDDGVVMGVNFPFLESAIENFSLRCRHALPPNANESWFTAPPAKPTTERNLTLFDLEIVLLGILQDRAHDNLLNTLGYDRLQLTQARMLALAQKLAGEWYDYLLHIPEALSSLKAKSPADVLWKTLKDTLLKAGYTSALLGGQFSIEPPPAAGNAQAGLILFGMPILSAHHLRALCSIARSVQVTIYATDFAELQASPDTFMQAIGEKFAGYRSLLSHTAKFSGVEVSFRHIEESENLAARVEVAALPGLWRAAEIIGDICHEKLMGSGLRQTDISIALHNVDAQFSAFERAFAMRRLTATCRSAKTTAPEANVELLKILAVGAESGIDREILLRYWQNPITMQALRVSDEDVLHFKLALERAQGFRSDHKSAFEAYSLTNALSRFARALFFQDRLGSQKTLRLFDSAEHTELLLKSILLLEESVNRLKRETGERLLPRLRETLRSPLFGTGNEKQRVLQLFERIENIPGSQSLSLGQIVAITENQIQGLDLRVSQPADGIAFAQPGATAYGRRVQVLFDLSDKITTRDDDRLYMLPEFRKAPTRLSSDEQLAIAMLQAVYGGSEHVILAYSNVDAKTGAEFYPAQVLARFESALPTQGLAVSYLKDFAPTMLDGRAQRTVIAADDDVLTINYLNTPSQKRNKKLTDILLQDFPAGDSDTPPTLRELHAFLMNPALHILSQRVTLPEEPAEFKYSEPALATGKSKQAAFCEDYLKDALKTGKISRSPVEFVGRRQKSGELPAGGFDQAMRLLDKSDNVRRLEAFTADTIAKYRRIDIVFKAEIKKAFVRKDAERIDRYYLPAVDIGAARITGECHDLYLDTESGLLVRIESATSKRRLSPILELHLLRCMLDCAQNALTDTLSLGFSEIAIHSKAKEPETLDFQMKEICKVALPDFDSMAYLRDVVAALAAREVFWFDVASLGTSVFATLATVEEKKLVDWHESDSEFAQRPARSVFLKRFFDLAADRRSFDFCRQYIGPLAAANAIVNAGKPKAAKRSKK</sequence>
<evidence type="ECO:0000256" key="9">
    <source>
        <dbReference type="ARBA" id="ARBA00023204"/>
    </source>
</evidence>
<evidence type="ECO:0000256" key="1">
    <source>
        <dbReference type="ARBA" id="ARBA00022722"/>
    </source>
</evidence>
<feature type="domain" description="RecC C-terminal" evidence="10">
    <location>
        <begin position="714"/>
        <end position="917"/>
    </location>
</feature>
<protein>
    <recommendedName>
        <fullName evidence="10">RecC C-terminal domain-containing protein</fullName>
    </recommendedName>
</protein>
<dbReference type="PANTHER" id="PTHR30591:SF1">
    <property type="entry name" value="RECBCD ENZYME SUBUNIT RECC"/>
    <property type="match status" value="1"/>
</dbReference>
<dbReference type="Proteomes" id="UP000006048">
    <property type="component" value="Chromosome"/>
</dbReference>
<dbReference type="GO" id="GO:0006281">
    <property type="term" value="P:DNA repair"/>
    <property type="evidence" value="ECO:0007669"/>
    <property type="project" value="UniProtKB-KW"/>
</dbReference>
<organism evidence="11 12">
    <name type="scientific">Turneriella parva (strain ATCC BAA-1111 / DSM 21527 / NCTC 11395 / H)</name>
    <name type="common">Leptospira parva</name>
    <dbReference type="NCBI Taxonomy" id="869212"/>
    <lineage>
        <taxon>Bacteria</taxon>
        <taxon>Pseudomonadati</taxon>
        <taxon>Spirochaetota</taxon>
        <taxon>Spirochaetia</taxon>
        <taxon>Leptospirales</taxon>
        <taxon>Leptospiraceae</taxon>
        <taxon>Turneriella</taxon>
    </lineage>
</organism>
<dbReference type="InterPro" id="IPR041500">
    <property type="entry name" value="RecC_C"/>
</dbReference>
<keyword evidence="9" id="KW-0234">DNA repair</keyword>
<dbReference type="GO" id="GO:0003677">
    <property type="term" value="F:DNA binding"/>
    <property type="evidence" value="ECO:0007669"/>
    <property type="project" value="UniProtKB-KW"/>
</dbReference>
<dbReference type="OrthoDB" id="9762834at2"/>
<dbReference type="Gene3D" id="1.10.10.160">
    <property type="match status" value="1"/>
</dbReference>
<dbReference type="AlphaFoldDB" id="I4B0L6"/>
<dbReference type="GO" id="GO:0004527">
    <property type="term" value="F:exonuclease activity"/>
    <property type="evidence" value="ECO:0007669"/>
    <property type="project" value="UniProtKB-KW"/>
</dbReference>
<keyword evidence="3" id="KW-0227">DNA damage</keyword>
<evidence type="ECO:0000256" key="5">
    <source>
        <dbReference type="ARBA" id="ARBA00022806"/>
    </source>
</evidence>
<dbReference type="Pfam" id="PF04257">
    <property type="entry name" value="Exonuc_V_gamma"/>
    <property type="match status" value="1"/>
</dbReference>
<dbReference type="Gene3D" id="3.40.50.10930">
    <property type="match status" value="1"/>
</dbReference>
<name>I4B0L6_TURPD</name>
<keyword evidence="7" id="KW-0067">ATP-binding</keyword>